<organism evidence="1 2">
    <name type="scientific">Nasonia vitripennis</name>
    <name type="common">Parasitic wasp</name>
    <dbReference type="NCBI Taxonomy" id="7425"/>
    <lineage>
        <taxon>Eukaryota</taxon>
        <taxon>Metazoa</taxon>
        <taxon>Ecdysozoa</taxon>
        <taxon>Arthropoda</taxon>
        <taxon>Hexapoda</taxon>
        <taxon>Insecta</taxon>
        <taxon>Pterygota</taxon>
        <taxon>Neoptera</taxon>
        <taxon>Endopterygota</taxon>
        <taxon>Hymenoptera</taxon>
        <taxon>Apocrita</taxon>
        <taxon>Proctotrupomorpha</taxon>
        <taxon>Chalcidoidea</taxon>
        <taxon>Pteromalidae</taxon>
        <taxon>Pteromalinae</taxon>
        <taxon>Nasonia</taxon>
    </lineage>
</organism>
<dbReference type="AlphaFoldDB" id="A0A7M7QK34"/>
<evidence type="ECO:0000313" key="1">
    <source>
        <dbReference type="EnsemblMetazoa" id="XP_031788640"/>
    </source>
</evidence>
<dbReference type="InParanoid" id="A0A7M7QK34"/>
<reference evidence="1" key="1">
    <citation type="submission" date="2021-01" db="UniProtKB">
        <authorList>
            <consortium name="EnsemblMetazoa"/>
        </authorList>
    </citation>
    <scope>IDENTIFICATION</scope>
</reference>
<sequence>MNEVDTATTIDCMQLKLLLLSRSKQESGDGPVLTTKLILNVRTNICTKGKCKLYNNGKHQRISNYNYNKMINAYTNINDRLDNLTNEIINEWAYKTKDEKTNIKFIKFVKATANELEVKKDSSIEKYKPIETVFTRIDEMAEENSNKARKKEATSAPGQKITESAKHRMTYGDINYLGSNKAFFYFDRGIRDCKCDSSNQHNEMFPHYRETCAVGLTCPARLSTTERMSYIREKTQQQIDL</sequence>
<accession>A0A7M7QK34</accession>
<dbReference type="Proteomes" id="UP000002358">
    <property type="component" value="Unassembled WGS sequence"/>
</dbReference>
<dbReference type="RefSeq" id="XP_031788640.1">
    <property type="nucleotide sequence ID" value="XM_031932780.1"/>
</dbReference>
<name>A0A7M7QK34_NASVI</name>
<dbReference type="GeneID" id="116417770"/>
<evidence type="ECO:0000313" key="2">
    <source>
        <dbReference type="Proteomes" id="UP000002358"/>
    </source>
</evidence>
<proteinExistence type="predicted"/>
<dbReference type="EnsemblMetazoa" id="XM_031932780">
    <property type="protein sequence ID" value="XP_031788640"/>
    <property type="gene ID" value="LOC116417770"/>
</dbReference>
<protein>
    <submittedName>
        <fullName evidence="1">Uncharacterized protein</fullName>
    </submittedName>
</protein>
<keyword evidence="2" id="KW-1185">Reference proteome</keyword>
<dbReference type="KEGG" id="nvi:116417770"/>